<gene>
    <name evidence="1" type="primary">AVEN_130104_1</name>
    <name evidence="1" type="ORF">NPIL_462231</name>
</gene>
<protein>
    <submittedName>
        <fullName evidence="1">Uncharacterized protein</fullName>
    </submittedName>
</protein>
<dbReference type="EMBL" id="BMAW01092737">
    <property type="protein sequence ID" value="GFS56678.1"/>
    <property type="molecule type" value="Genomic_DNA"/>
</dbReference>
<dbReference type="OrthoDB" id="6431549at2759"/>
<evidence type="ECO:0000313" key="2">
    <source>
        <dbReference type="Proteomes" id="UP000887013"/>
    </source>
</evidence>
<keyword evidence="2" id="KW-1185">Reference proteome</keyword>
<dbReference type="Proteomes" id="UP000887013">
    <property type="component" value="Unassembled WGS sequence"/>
</dbReference>
<dbReference type="AlphaFoldDB" id="A0A8X6MJ48"/>
<name>A0A8X6MJ48_NEPPI</name>
<reference evidence="1" key="1">
    <citation type="submission" date="2020-08" db="EMBL/GenBank/DDBJ databases">
        <title>Multicomponent nature underlies the extraordinary mechanical properties of spider dragline silk.</title>
        <authorList>
            <person name="Kono N."/>
            <person name="Nakamura H."/>
            <person name="Mori M."/>
            <person name="Yoshida Y."/>
            <person name="Ohtoshi R."/>
            <person name="Malay A.D."/>
            <person name="Moran D.A.P."/>
            <person name="Tomita M."/>
            <person name="Numata K."/>
            <person name="Arakawa K."/>
        </authorList>
    </citation>
    <scope>NUCLEOTIDE SEQUENCE</scope>
</reference>
<proteinExistence type="predicted"/>
<comment type="caution">
    <text evidence="1">The sequence shown here is derived from an EMBL/GenBank/DDBJ whole genome shotgun (WGS) entry which is preliminary data.</text>
</comment>
<sequence>MYGQIDIDSFQRKYLKVPWKEGFEDEVKVFALKTVTDSITCAPFLATKTFQQLANDKMKTFFSASKVLLEDFYMDDCIPGASDIDQFMALKKEL</sequence>
<organism evidence="1 2">
    <name type="scientific">Nephila pilipes</name>
    <name type="common">Giant wood spider</name>
    <name type="synonym">Nephila maculata</name>
    <dbReference type="NCBI Taxonomy" id="299642"/>
    <lineage>
        <taxon>Eukaryota</taxon>
        <taxon>Metazoa</taxon>
        <taxon>Ecdysozoa</taxon>
        <taxon>Arthropoda</taxon>
        <taxon>Chelicerata</taxon>
        <taxon>Arachnida</taxon>
        <taxon>Araneae</taxon>
        <taxon>Araneomorphae</taxon>
        <taxon>Entelegynae</taxon>
        <taxon>Araneoidea</taxon>
        <taxon>Nephilidae</taxon>
        <taxon>Nephila</taxon>
    </lineage>
</organism>
<accession>A0A8X6MJ48</accession>
<evidence type="ECO:0000313" key="1">
    <source>
        <dbReference type="EMBL" id="GFS56678.1"/>
    </source>
</evidence>